<reference evidence="7 8" key="1">
    <citation type="submission" date="2018-11" db="EMBL/GenBank/DDBJ databases">
        <title>Genomic Encyclopedia of Type Strains, Phase IV (KMG-IV): sequencing the most valuable type-strain genomes for metagenomic binning, comparative biology and taxonomic classification.</title>
        <authorList>
            <person name="Goeker M."/>
        </authorList>
    </citation>
    <scope>NUCLEOTIDE SEQUENCE [LARGE SCALE GENOMIC DNA]</scope>
    <source>
        <strain evidence="7 8">DSM 16974</strain>
    </source>
</reference>
<gene>
    <name evidence="4" type="primary">lptA</name>
    <name evidence="7" type="ORF">EDC38_0120</name>
</gene>
<dbReference type="InterPro" id="IPR014340">
    <property type="entry name" value="LptA"/>
</dbReference>
<evidence type="ECO:0000259" key="6">
    <source>
        <dbReference type="Pfam" id="PF03968"/>
    </source>
</evidence>
<dbReference type="NCBIfam" id="TIGR03002">
    <property type="entry name" value="outer_YhbN_LptA"/>
    <property type="match status" value="1"/>
</dbReference>
<keyword evidence="3 4" id="KW-0574">Periplasm</keyword>
<evidence type="ECO:0000256" key="5">
    <source>
        <dbReference type="SAM" id="MobiDB-lite"/>
    </source>
</evidence>
<sequence length="182" mass="20141" precursor="true">MNHPKGTDIVRRARHLALFALLGALLAPGAAALPDDQQQPIYIESDRAERDGQKGIMRYEGDVRLRQGSLNIRAESLVVHTDTNRQVERVVAEGTPAHFEQQPDVDDQPVAAQANTIRYDVASERLELLTNARIVQGDATMSGNRIDYDMASEILKAEGDTESDSPRIEMVLPPQSDRAEQD</sequence>
<proteinExistence type="inferred from homology"/>
<dbReference type="Proteomes" id="UP000273643">
    <property type="component" value="Unassembled WGS sequence"/>
</dbReference>
<keyword evidence="1 4" id="KW-0813">Transport</keyword>
<feature type="chain" id="PRO_5018344943" description="Lipopolysaccharide export system protein LptA" evidence="4">
    <location>
        <begin position="33"/>
        <end position="182"/>
    </location>
</feature>
<evidence type="ECO:0000256" key="3">
    <source>
        <dbReference type="ARBA" id="ARBA00022764"/>
    </source>
</evidence>
<name>A0A3N1P3W5_9GAMM</name>
<dbReference type="GO" id="GO:0043165">
    <property type="term" value="P:Gram-negative-bacterium-type cell outer membrane assembly"/>
    <property type="evidence" value="ECO:0007669"/>
    <property type="project" value="UniProtKB-UniRule"/>
</dbReference>
<evidence type="ECO:0000256" key="2">
    <source>
        <dbReference type="ARBA" id="ARBA00022729"/>
    </source>
</evidence>
<evidence type="ECO:0000313" key="7">
    <source>
        <dbReference type="EMBL" id="ROQ19536.1"/>
    </source>
</evidence>
<feature type="compositionally biased region" description="Basic and acidic residues" evidence="5">
    <location>
        <begin position="157"/>
        <end position="167"/>
    </location>
</feature>
<dbReference type="GO" id="GO:0017089">
    <property type="term" value="F:glycolipid transfer activity"/>
    <property type="evidence" value="ECO:0007669"/>
    <property type="project" value="TreeGrafter"/>
</dbReference>
<evidence type="ECO:0000256" key="1">
    <source>
        <dbReference type="ARBA" id="ARBA00022448"/>
    </source>
</evidence>
<protein>
    <recommendedName>
        <fullName evidence="4">Lipopolysaccharide export system protein LptA</fullName>
    </recommendedName>
</protein>
<feature type="domain" description="Organic solvent tolerance-like N-terminal" evidence="6">
    <location>
        <begin position="42"/>
        <end position="153"/>
    </location>
</feature>
<dbReference type="RefSeq" id="WP_123636884.1">
    <property type="nucleotide sequence ID" value="NZ_RJUK01000001.1"/>
</dbReference>
<feature type="region of interest" description="Disordered" evidence="5">
    <location>
        <begin position="157"/>
        <end position="182"/>
    </location>
</feature>
<dbReference type="InterPro" id="IPR052037">
    <property type="entry name" value="LPS_export_LptA"/>
</dbReference>
<dbReference type="GO" id="GO:0030288">
    <property type="term" value="C:outer membrane-bounded periplasmic space"/>
    <property type="evidence" value="ECO:0007669"/>
    <property type="project" value="TreeGrafter"/>
</dbReference>
<dbReference type="PANTHER" id="PTHR36504:SF1">
    <property type="entry name" value="LIPOPOLYSACCHARIDE EXPORT SYSTEM PROTEIN LPTA"/>
    <property type="match status" value="1"/>
</dbReference>
<feature type="signal peptide" evidence="4">
    <location>
        <begin position="1"/>
        <end position="32"/>
    </location>
</feature>
<keyword evidence="2 4" id="KW-0732">Signal</keyword>
<dbReference type="PANTHER" id="PTHR36504">
    <property type="entry name" value="LIPOPOLYSACCHARIDE EXPORT SYSTEM PROTEIN LPTA"/>
    <property type="match status" value="1"/>
</dbReference>
<dbReference type="Pfam" id="PF03968">
    <property type="entry name" value="LptD_N"/>
    <property type="match status" value="1"/>
</dbReference>
<dbReference type="EMBL" id="RJUK01000001">
    <property type="protein sequence ID" value="ROQ19536.1"/>
    <property type="molecule type" value="Genomic_DNA"/>
</dbReference>
<comment type="similarity">
    <text evidence="4">Belongs to the LptA family.</text>
</comment>
<dbReference type="Gene3D" id="2.60.450.10">
    <property type="entry name" value="Lipopolysaccharide (LPS) transport protein A like domain"/>
    <property type="match status" value="1"/>
</dbReference>
<comment type="subunit">
    <text evidence="4">Component of the lipopolysaccharide transport and assembly complex.</text>
</comment>
<dbReference type="GO" id="GO:0015920">
    <property type="term" value="P:lipopolysaccharide transport"/>
    <property type="evidence" value="ECO:0007669"/>
    <property type="project" value="UniProtKB-UniRule"/>
</dbReference>
<dbReference type="GO" id="GO:0001530">
    <property type="term" value="F:lipopolysaccharide binding"/>
    <property type="evidence" value="ECO:0007669"/>
    <property type="project" value="InterPro"/>
</dbReference>
<dbReference type="OrthoDB" id="9795964at2"/>
<accession>A0A3N1P3W5</accession>
<dbReference type="HAMAP" id="MF_01914">
    <property type="entry name" value="LPS_assembly_LptA"/>
    <property type="match status" value="1"/>
</dbReference>
<evidence type="ECO:0000313" key="8">
    <source>
        <dbReference type="Proteomes" id="UP000273643"/>
    </source>
</evidence>
<organism evidence="7 8">
    <name type="scientific">Marinimicrobium koreense</name>
    <dbReference type="NCBI Taxonomy" id="306545"/>
    <lineage>
        <taxon>Bacteria</taxon>
        <taxon>Pseudomonadati</taxon>
        <taxon>Pseudomonadota</taxon>
        <taxon>Gammaproteobacteria</taxon>
        <taxon>Cellvibrionales</taxon>
        <taxon>Cellvibrionaceae</taxon>
        <taxon>Marinimicrobium</taxon>
    </lineage>
</organism>
<comment type="function">
    <text evidence="4">Involved in the assembly of lipopolysaccharide (LPS). Required for the translocation of LPS from the inner membrane to the outer membrane. May form a bridge between the inner membrane and the outer membrane, via interactions with LptC and LptD, thereby facilitating LPS transfer across the periplasm.</text>
</comment>
<dbReference type="InterPro" id="IPR005653">
    <property type="entry name" value="OstA-like_N"/>
</dbReference>
<comment type="subcellular location">
    <subcellularLocation>
        <location evidence="4">Periplasm</location>
    </subcellularLocation>
</comment>
<dbReference type="AlphaFoldDB" id="A0A3N1P3W5"/>
<dbReference type="GO" id="GO:0009279">
    <property type="term" value="C:cell outer membrane"/>
    <property type="evidence" value="ECO:0007669"/>
    <property type="project" value="TreeGrafter"/>
</dbReference>
<keyword evidence="8" id="KW-1185">Reference proteome</keyword>
<comment type="caution">
    <text evidence="7">The sequence shown here is derived from an EMBL/GenBank/DDBJ whole genome shotgun (WGS) entry which is preliminary data.</text>
</comment>
<evidence type="ECO:0000256" key="4">
    <source>
        <dbReference type="HAMAP-Rule" id="MF_01914"/>
    </source>
</evidence>